<dbReference type="OMA" id="AFECLDM"/>
<name>A0A0N0DS27_LEPPY</name>
<feature type="region of interest" description="Disordered" evidence="11">
    <location>
        <begin position="826"/>
        <end position="867"/>
    </location>
</feature>
<feature type="region of interest" description="Disordered" evidence="11">
    <location>
        <begin position="663"/>
        <end position="744"/>
    </location>
</feature>
<feature type="compositionally biased region" description="Polar residues" evidence="11">
    <location>
        <begin position="835"/>
        <end position="853"/>
    </location>
</feature>
<keyword evidence="4" id="KW-0808">Transferase</keyword>
<feature type="compositionally biased region" description="Polar residues" evidence="11">
    <location>
        <begin position="304"/>
        <end position="322"/>
    </location>
</feature>
<comment type="catalytic activity">
    <reaction evidence="8">
        <text>L-threonyl-[protein] + ATP = O-phospho-L-threonyl-[protein] + ADP + H(+)</text>
        <dbReference type="Rhea" id="RHEA:46608"/>
        <dbReference type="Rhea" id="RHEA-COMP:11060"/>
        <dbReference type="Rhea" id="RHEA-COMP:11605"/>
        <dbReference type="ChEBI" id="CHEBI:15378"/>
        <dbReference type="ChEBI" id="CHEBI:30013"/>
        <dbReference type="ChEBI" id="CHEBI:30616"/>
        <dbReference type="ChEBI" id="CHEBI:61977"/>
        <dbReference type="ChEBI" id="CHEBI:456216"/>
        <dbReference type="EC" id="2.7.11.1"/>
    </reaction>
</comment>
<evidence type="ECO:0000256" key="1">
    <source>
        <dbReference type="ARBA" id="ARBA00012513"/>
    </source>
</evidence>
<evidence type="ECO:0000259" key="12">
    <source>
        <dbReference type="PROSITE" id="PS50011"/>
    </source>
</evidence>
<dbReference type="InterPro" id="IPR008271">
    <property type="entry name" value="Ser/Thr_kinase_AS"/>
</dbReference>
<feature type="domain" description="Protein kinase" evidence="12">
    <location>
        <begin position="1332"/>
        <end position="1603"/>
    </location>
</feature>
<feature type="region of interest" description="Disordered" evidence="11">
    <location>
        <begin position="901"/>
        <end position="957"/>
    </location>
</feature>
<dbReference type="GO" id="GO:0005524">
    <property type="term" value="F:ATP binding"/>
    <property type="evidence" value="ECO:0007669"/>
    <property type="project" value="UniProtKB-UniRule"/>
</dbReference>
<evidence type="ECO:0000256" key="9">
    <source>
        <dbReference type="ARBA" id="ARBA00048679"/>
    </source>
</evidence>
<dbReference type="VEuPathDB" id="TriTrypDB:LpyrH10_25_0960"/>
<dbReference type="Gene3D" id="1.10.510.10">
    <property type="entry name" value="Transferase(Phosphotransferase) domain 1"/>
    <property type="match status" value="1"/>
</dbReference>
<evidence type="ECO:0000313" key="14">
    <source>
        <dbReference type="Proteomes" id="UP000037923"/>
    </source>
</evidence>
<organism evidence="13 14">
    <name type="scientific">Leptomonas pyrrhocoris</name>
    <name type="common">Firebug parasite</name>
    <dbReference type="NCBI Taxonomy" id="157538"/>
    <lineage>
        <taxon>Eukaryota</taxon>
        <taxon>Discoba</taxon>
        <taxon>Euglenozoa</taxon>
        <taxon>Kinetoplastea</taxon>
        <taxon>Metakinetoplastina</taxon>
        <taxon>Trypanosomatida</taxon>
        <taxon>Trypanosomatidae</taxon>
        <taxon>Leishmaniinae</taxon>
        <taxon>Leptomonas</taxon>
    </lineage>
</organism>
<dbReference type="PROSITE" id="PS50011">
    <property type="entry name" value="PROTEIN_KINASE_DOM"/>
    <property type="match status" value="1"/>
</dbReference>
<evidence type="ECO:0000256" key="11">
    <source>
        <dbReference type="SAM" id="MobiDB-lite"/>
    </source>
</evidence>
<feature type="region of interest" description="Disordered" evidence="11">
    <location>
        <begin position="388"/>
        <end position="416"/>
    </location>
</feature>
<dbReference type="EMBL" id="LGTL01000025">
    <property type="protein sequence ID" value="KPA75298.1"/>
    <property type="molecule type" value="Genomic_DNA"/>
</dbReference>
<feature type="binding site" evidence="10">
    <location>
        <position position="1365"/>
    </location>
    <ligand>
        <name>ATP</name>
        <dbReference type="ChEBI" id="CHEBI:30616"/>
    </ligand>
</feature>
<feature type="region of interest" description="Disordered" evidence="11">
    <location>
        <begin position="453"/>
        <end position="485"/>
    </location>
</feature>
<evidence type="ECO:0000256" key="6">
    <source>
        <dbReference type="ARBA" id="ARBA00022777"/>
    </source>
</evidence>
<feature type="region of interest" description="Disordered" evidence="11">
    <location>
        <begin position="1162"/>
        <end position="1182"/>
    </location>
</feature>
<evidence type="ECO:0000256" key="5">
    <source>
        <dbReference type="ARBA" id="ARBA00022741"/>
    </source>
</evidence>
<feature type="compositionally biased region" description="Low complexity" evidence="11">
    <location>
        <begin position="938"/>
        <end position="952"/>
    </location>
</feature>
<dbReference type="Proteomes" id="UP000037923">
    <property type="component" value="Unassembled WGS sequence"/>
</dbReference>
<dbReference type="CDD" id="cd05123">
    <property type="entry name" value="STKc_AGC"/>
    <property type="match status" value="1"/>
</dbReference>
<feature type="compositionally biased region" description="Low complexity" evidence="11">
    <location>
        <begin position="1172"/>
        <end position="1182"/>
    </location>
</feature>
<reference evidence="13 14" key="1">
    <citation type="submission" date="2015-07" db="EMBL/GenBank/DDBJ databases">
        <title>High-quality genome of monoxenous trypanosomatid Leptomonas pyrrhocoris.</title>
        <authorList>
            <person name="Flegontov P."/>
            <person name="Butenko A."/>
            <person name="Firsov S."/>
            <person name="Vlcek C."/>
            <person name="Logacheva M.D."/>
            <person name="Field M."/>
            <person name="Filatov D."/>
            <person name="Flegontova O."/>
            <person name="Gerasimov E."/>
            <person name="Jackson A.P."/>
            <person name="Kelly S."/>
            <person name="Opperdoes F."/>
            <person name="O'Reilly A."/>
            <person name="Votypka J."/>
            <person name="Yurchenko V."/>
            <person name="Lukes J."/>
        </authorList>
    </citation>
    <scope>NUCLEOTIDE SEQUENCE [LARGE SCALE GENOMIC DNA]</scope>
    <source>
        <strain evidence="13">H10</strain>
    </source>
</reference>
<evidence type="ECO:0000256" key="8">
    <source>
        <dbReference type="ARBA" id="ARBA00047899"/>
    </source>
</evidence>
<feature type="compositionally biased region" description="Polar residues" evidence="11">
    <location>
        <begin position="691"/>
        <end position="714"/>
    </location>
</feature>
<evidence type="ECO:0000256" key="10">
    <source>
        <dbReference type="PROSITE-ProRule" id="PRU10141"/>
    </source>
</evidence>
<dbReference type="Pfam" id="PF00069">
    <property type="entry name" value="Pkinase"/>
    <property type="match status" value="1"/>
</dbReference>
<keyword evidence="2" id="KW-0723">Serine/threonine-protein kinase</keyword>
<feature type="compositionally biased region" description="Low complexity" evidence="11">
    <location>
        <begin position="905"/>
        <end position="918"/>
    </location>
</feature>
<dbReference type="PROSITE" id="PS00108">
    <property type="entry name" value="PROTEIN_KINASE_ST"/>
    <property type="match status" value="1"/>
</dbReference>
<dbReference type="RefSeq" id="XP_015653737.1">
    <property type="nucleotide sequence ID" value="XM_015807655.1"/>
</dbReference>
<evidence type="ECO:0000256" key="2">
    <source>
        <dbReference type="ARBA" id="ARBA00022527"/>
    </source>
</evidence>
<feature type="compositionally biased region" description="Basic and acidic residues" evidence="11">
    <location>
        <begin position="463"/>
        <end position="472"/>
    </location>
</feature>
<protein>
    <recommendedName>
        <fullName evidence="1">non-specific serine/threonine protein kinase</fullName>
        <ecNumber evidence="1">2.7.11.1</ecNumber>
    </recommendedName>
</protein>
<feature type="region of interest" description="Disordered" evidence="11">
    <location>
        <begin position="138"/>
        <end position="159"/>
    </location>
</feature>
<dbReference type="OrthoDB" id="273274at2759"/>
<feature type="region of interest" description="Disordered" evidence="11">
    <location>
        <begin position="1073"/>
        <end position="1110"/>
    </location>
</feature>
<accession>A0A0N0DS27</accession>
<dbReference type="EC" id="2.7.11.1" evidence="1"/>
<comment type="caution">
    <text evidence="13">The sequence shown here is derived from an EMBL/GenBank/DDBJ whole genome shotgun (WGS) entry which is preliminary data.</text>
</comment>
<keyword evidence="6 13" id="KW-0418">Kinase</keyword>
<keyword evidence="3" id="KW-0597">Phosphoprotein</keyword>
<evidence type="ECO:0000313" key="13">
    <source>
        <dbReference type="EMBL" id="KPA75298.1"/>
    </source>
</evidence>
<dbReference type="PROSITE" id="PS00107">
    <property type="entry name" value="PROTEIN_KINASE_ATP"/>
    <property type="match status" value="1"/>
</dbReference>
<sequence length="1828" mass="195718">MAFAQQIQLCLKALTLDWEIVDREIDLITVRVAAVLLTSRLRVEKGSARDTEGRDDPTIGGHPVKAHSVLAECAGEAATGSGATAAATDHDDVGPQELYVSAALRLAALQLGRCGLQRIIVALAFLANGGESCEERRLRRNTSLSTNNPDRRAASSSQEINHFQRRAGYTGSATAAAGAASSGTLYNAAGTALNVSGSMPHSLASSGSALAGRRFSTAPHAPAPSTNTYMVNNNCNYYGGPNQGAGTGNAAYVSGTSIDQLAYSTSGRGGGSNSTSVGQGYAHMVCLPYSARGREETEYPLGASSLSHRQRSVSPLSATSGPGSHLLCARHPAEVEFAPEERSYNNTLLTSMNARSTVLSPRRTGLHGELLYSNSSFGTLLSLSTGAAAHTTRSHRGGGTGERSHSNSAIRSPVSPSLVPATQWVIPPAPAGGLGTSTGGSMSAASSVSTSLFSMASPPNALDPRRRPESYSRRVAQPSSPFPINRLPPVGTAGIGVLSRPVSIEGNMNTLTYQLPHAVGGGFSLELGAGNSCYSSSDYEATMGHAPLSHSLHDTALQFLRPEAVLTALCSTFAHLHLSTDDVTNFVTLLVVAALEVQTDAQLRRMVEAGEEVTPESLHTPSMKQVRTAVKDSLTVLLTPMYTKTRLLLCAAAGMVERGAATPLPSSGGLESGGAAQHQQHQRQYTPKPGGTSTADSNAGSVSLPSAFTQSGERNFSIPAPPFPGSPLRSIAATTTADDDDSTATTNADLAAHVRGLHGFFESTAPIESASGALSASAAAATVRAAAAPRLSATQRSSDGRQQLQQQQVSVKAAAVAAAPYAHSSYSESAAGPTSCGSILSRSDTNDAVGNTPNPFPGRPEASFAAPSQEEVRCASSFLMDVEAAFVLHYAEIIEDVAAGKRKSSTASSMPSTPSSPTQRLRQRTSSITKRPQPLTPSAAAASSSAASSSTAKAYPWKRRGDADPDMFVQLGSNTTVWPLRTRLLVRRHEYVYVYDAMASTMALLREENLYTSEGAPDAAEAERALASRVPHPHTPIALMDLNKATVEKNANDLQVLSGPGDVEVVSLMPSRVSRSSLVNPNERRASTNPTATSSVKNGGSSSGGGSARSPSCFDDLLNRCWTDAYEQDMEVYRMKGSTGTMYLLTVPAESDRVMVSIAATSPSRPAKEDGAASSSTMAAGAPTEEVIRTSVIRSFERNRLVRPAVLSLASSATTAAGGGGKEGEDVSRAALGKSPRIQCAYNDGNREVLSLELGSEPIRIAAYPLRLIYKGVLHHFFFPNPSARDHWYQQLLQISWMTQSRRYMETVAAAPHNVERFIRNRISFPTGPGAFECLDMLGAGTFGRVLLVQHKLSKRLFAMKVIRKSGFHGVRNVIEARREKKILDQLDCPYIMKIHSSFQTDSRVYLLFDYLPGAELLLHTQSAHSFHFDETTSRFYIAELAIAVEYLRVRGIVHRDIKGDNLVLDAEGHIVLTDFGFAKNITSTSAADPYAPPQVIRQHTSCGTLAYIAPEVLCNSRRRSGYDLAVDWWSLGVVLFTFMTGFFPFLKPTGPETSQAIVSSPLQLPPRPTLSSEARSLLSELLQKSPEKRITCLADLRHHRFFEGFDWTACQERRLPPPLVLHKDSYRSPRTTADARQLLQDRVHRSLAWSAGQTDVPYVAPSHSRRPASDKLSIQHQPQLTEEQAELKLLEQAYGPDCMPKPLSSCNDVFGPFFDQQEICGSDREESDLEDLNMEDYVADLSNPALEALKRLRENGVSQELCASPSDISFNSVYQEYVYAGEDREAVAAGLSRPGKMVPLPAPPTMIHFNEELYCDVALAKYNPAVK</sequence>
<dbReference type="InterPro" id="IPR045270">
    <property type="entry name" value="STKc_AGC"/>
</dbReference>
<dbReference type="FunFam" id="1.10.510.10:FF:000024">
    <property type="entry name" value="Probable serine/threonine-protein kinase cot-1"/>
    <property type="match status" value="1"/>
</dbReference>
<dbReference type="GO" id="GO:0007010">
    <property type="term" value="P:cytoskeleton organization"/>
    <property type="evidence" value="ECO:0007669"/>
    <property type="project" value="UniProtKB-ARBA"/>
</dbReference>
<feature type="compositionally biased region" description="Polar residues" evidence="11">
    <location>
        <begin position="141"/>
        <end position="159"/>
    </location>
</feature>
<dbReference type="GeneID" id="26908882"/>
<proteinExistence type="predicted"/>
<gene>
    <name evidence="13" type="ORF">ABB37_08598</name>
</gene>
<keyword evidence="7 10" id="KW-0067">ATP-binding</keyword>
<evidence type="ECO:0000256" key="4">
    <source>
        <dbReference type="ARBA" id="ARBA00022679"/>
    </source>
</evidence>
<dbReference type="PANTHER" id="PTHR24353">
    <property type="entry name" value="CYCLIC NUCLEOTIDE-DEPENDENT PROTEIN KINASE"/>
    <property type="match status" value="1"/>
</dbReference>
<dbReference type="InterPro" id="IPR017441">
    <property type="entry name" value="Protein_kinase_ATP_BS"/>
</dbReference>
<keyword evidence="5 10" id="KW-0547">Nucleotide-binding</keyword>
<feature type="region of interest" description="Disordered" evidence="11">
    <location>
        <begin position="303"/>
        <end position="323"/>
    </location>
</feature>
<keyword evidence="14" id="KW-1185">Reference proteome</keyword>
<dbReference type="Gene3D" id="3.30.200.20">
    <property type="entry name" value="Phosphorylase Kinase, domain 1"/>
    <property type="match status" value="1"/>
</dbReference>
<dbReference type="InterPro" id="IPR011009">
    <property type="entry name" value="Kinase-like_dom_sf"/>
</dbReference>
<dbReference type="GO" id="GO:0004674">
    <property type="term" value="F:protein serine/threonine kinase activity"/>
    <property type="evidence" value="ECO:0007669"/>
    <property type="project" value="UniProtKB-KW"/>
</dbReference>
<evidence type="ECO:0000256" key="3">
    <source>
        <dbReference type="ARBA" id="ARBA00022553"/>
    </source>
</evidence>
<dbReference type="SUPFAM" id="SSF56112">
    <property type="entry name" value="Protein kinase-like (PK-like)"/>
    <property type="match status" value="1"/>
</dbReference>
<feature type="compositionally biased region" description="Low complexity" evidence="11">
    <location>
        <begin position="663"/>
        <end position="679"/>
    </location>
</feature>
<dbReference type="SMART" id="SM00220">
    <property type="entry name" value="S_TKc"/>
    <property type="match status" value="1"/>
</dbReference>
<comment type="catalytic activity">
    <reaction evidence="9">
        <text>L-seryl-[protein] + ATP = O-phospho-L-seryl-[protein] + ADP + H(+)</text>
        <dbReference type="Rhea" id="RHEA:17989"/>
        <dbReference type="Rhea" id="RHEA-COMP:9863"/>
        <dbReference type="Rhea" id="RHEA-COMP:11604"/>
        <dbReference type="ChEBI" id="CHEBI:15378"/>
        <dbReference type="ChEBI" id="CHEBI:29999"/>
        <dbReference type="ChEBI" id="CHEBI:30616"/>
        <dbReference type="ChEBI" id="CHEBI:83421"/>
        <dbReference type="ChEBI" id="CHEBI:456216"/>
        <dbReference type="EC" id="2.7.11.1"/>
    </reaction>
</comment>
<dbReference type="InterPro" id="IPR000719">
    <property type="entry name" value="Prot_kinase_dom"/>
</dbReference>
<evidence type="ECO:0000256" key="7">
    <source>
        <dbReference type="ARBA" id="ARBA00022840"/>
    </source>
</evidence>